<dbReference type="AlphaFoldDB" id="A0A1A9EZN1"/>
<name>A0A1A9EZN1_9GAMM</name>
<evidence type="ECO:0008006" key="3">
    <source>
        <dbReference type="Google" id="ProtNLM"/>
    </source>
</evidence>
<dbReference type="RefSeq" id="WP_067383226.1">
    <property type="nucleotide sequence ID" value="NZ_CP015839.1"/>
</dbReference>
<gene>
    <name evidence="1" type="ORF">A8C75_13390</name>
</gene>
<evidence type="ECO:0000313" key="2">
    <source>
        <dbReference type="Proteomes" id="UP000078070"/>
    </source>
</evidence>
<organism evidence="1 2">
    <name type="scientific">Marinobacterium aestuarii</name>
    <dbReference type="NCBI Taxonomy" id="1821621"/>
    <lineage>
        <taxon>Bacteria</taxon>
        <taxon>Pseudomonadati</taxon>
        <taxon>Pseudomonadota</taxon>
        <taxon>Gammaproteobacteria</taxon>
        <taxon>Oceanospirillales</taxon>
        <taxon>Oceanospirillaceae</taxon>
        <taxon>Marinobacterium</taxon>
    </lineage>
</organism>
<dbReference type="OrthoDB" id="6089375at2"/>
<sequence length="77" mass="8759">MSKSIKVVVTRKKDNEAPDPARQLRIDEAMGFVRGLRKKGDNLKVMVDKLNEHGHLCPDGSAWTYDSLNSFIHDHQL</sequence>
<keyword evidence="2" id="KW-1185">Reference proteome</keyword>
<dbReference type="EMBL" id="CP015839">
    <property type="protein sequence ID" value="ANG63365.1"/>
    <property type="molecule type" value="Genomic_DNA"/>
</dbReference>
<accession>A0A1A9EZN1</accession>
<evidence type="ECO:0000313" key="1">
    <source>
        <dbReference type="EMBL" id="ANG63365.1"/>
    </source>
</evidence>
<dbReference type="Proteomes" id="UP000078070">
    <property type="component" value="Chromosome"/>
</dbReference>
<dbReference type="STRING" id="1821621.A8C75_13390"/>
<reference evidence="1 2" key="2">
    <citation type="journal article" date="2018" name="Int. J. Syst. Evol. Microbiol.">
        <title>Marinobacterium aestuarii sp. nov., a benzene-degrading marine bacterium isolated from estuary sediment.</title>
        <authorList>
            <person name="Bae S.S."/>
            <person name="Jung J."/>
            <person name="Chung D."/>
            <person name="Baek K."/>
        </authorList>
    </citation>
    <scope>NUCLEOTIDE SEQUENCE [LARGE SCALE GENOMIC DNA]</scope>
    <source>
        <strain evidence="1 2">ST58-10</strain>
    </source>
</reference>
<reference evidence="2" key="1">
    <citation type="submission" date="2016-05" db="EMBL/GenBank/DDBJ databases">
        <authorList>
            <person name="Baek K."/>
            <person name="Yang S.-J."/>
        </authorList>
    </citation>
    <scope>NUCLEOTIDE SEQUENCE [LARGE SCALE GENOMIC DNA]</scope>
    <source>
        <strain evidence="2">ST58-10</strain>
    </source>
</reference>
<proteinExistence type="predicted"/>
<protein>
    <recommendedName>
        <fullName evidence="3">Recombinase domain-containing protein</fullName>
    </recommendedName>
</protein>
<dbReference type="KEGG" id="mars:A8C75_13390"/>